<dbReference type="PROSITE" id="PS50011">
    <property type="entry name" value="PROTEIN_KINASE_DOM"/>
    <property type="match status" value="1"/>
</dbReference>
<dbReference type="SUPFAM" id="SSF56112">
    <property type="entry name" value="Protein kinase-like (PK-like)"/>
    <property type="match status" value="1"/>
</dbReference>
<evidence type="ECO:0000256" key="1">
    <source>
        <dbReference type="ARBA" id="ARBA00022679"/>
    </source>
</evidence>
<dbReference type="GO" id="GO:0005524">
    <property type="term" value="F:ATP binding"/>
    <property type="evidence" value="ECO:0007669"/>
    <property type="project" value="UniProtKB-UniRule"/>
</dbReference>
<protein>
    <recommendedName>
        <fullName evidence="6">Protein kinase domain-containing protein</fullName>
    </recommendedName>
</protein>
<accession>A0AA48KD51</accession>
<evidence type="ECO:0000256" key="5">
    <source>
        <dbReference type="PROSITE-ProRule" id="PRU10141"/>
    </source>
</evidence>
<dbReference type="PROSITE" id="PS00107">
    <property type="entry name" value="PROTEIN_KINASE_ATP"/>
    <property type="match status" value="1"/>
</dbReference>
<dbReference type="AlphaFoldDB" id="A0AA48KD51"/>
<reference evidence="8" key="1">
    <citation type="journal article" date="2023" name="Int. J. Syst. Evol. Microbiol.">
        <title>Mesoterricola silvestris gen. nov., sp. nov., Mesoterricola sediminis sp. nov., Geothrix oryzae sp. nov., Geothrix edaphica sp. nov., Geothrix rubra sp. nov., and Geothrix limicola sp. nov., six novel members of Acidobacteriota isolated from soils.</title>
        <authorList>
            <person name="Itoh H."/>
            <person name="Sugisawa Y."/>
            <person name="Mise K."/>
            <person name="Xu Z."/>
            <person name="Kuniyasu M."/>
            <person name="Ushijima N."/>
            <person name="Kawano K."/>
            <person name="Kobayashi E."/>
            <person name="Shiratori Y."/>
            <person name="Masuda Y."/>
            <person name="Senoo K."/>
        </authorList>
    </citation>
    <scope>NUCLEOTIDE SEQUENCE [LARGE SCALE GENOMIC DNA]</scope>
    <source>
        <strain evidence="8">W79</strain>
    </source>
</reference>
<evidence type="ECO:0000313" key="8">
    <source>
        <dbReference type="Proteomes" id="UP001238179"/>
    </source>
</evidence>
<dbReference type="EMBL" id="AP027080">
    <property type="protein sequence ID" value="BDU74153.1"/>
    <property type="molecule type" value="Genomic_DNA"/>
</dbReference>
<dbReference type="Proteomes" id="UP001238179">
    <property type="component" value="Chromosome"/>
</dbReference>
<dbReference type="GO" id="GO:0004674">
    <property type="term" value="F:protein serine/threonine kinase activity"/>
    <property type="evidence" value="ECO:0007669"/>
    <property type="project" value="TreeGrafter"/>
</dbReference>
<dbReference type="Gene3D" id="3.30.200.20">
    <property type="entry name" value="Phosphorylase Kinase, domain 1"/>
    <property type="match status" value="1"/>
</dbReference>
<gene>
    <name evidence="7" type="ORF">METEAL_33270</name>
</gene>
<feature type="domain" description="Protein kinase" evidence="6">
    <location>
        <begin position="92"/>
        <end position="342"/>
    </location>
</feature>
<keyword evidence="8" id="KW-1185">Reference proteome</keyword>
<evidence type="ECO:0000256" key="2">
    <source>
        <dbReference type="ARBA" id="ARBA00022741"/>
    </source>
</evidence>
<keyword evidence="4 5" id="KW-0067">ATP-binding</keyword>
<organism evidence="7 8">
    <name type="scientific">Mesoterricola silvestris</name>
    <dbReference type="NCBI Taxonomy" id="2927979"/>
    <lineage>
        <taxon>Bacteria</taxon>
        <taxon>Pseudomonadati</taxon>
        <taxon>Acidobacteriota</taxon>
        <taxon>Holophagae</taxon>
        <taxon>Holophagales</taxon>
        <taxon>Holophagaceae</taxon>
        <taxon>Mesoterricola</taxon>
    </lineage>
</organism>
<dbReference type="KEGG" id="msil:METEAL_33270"/>
<evidence type="ECO:0000256" key="3">
    <source>
        <dbReference type="ARBA" id="ARBA00022777"/>
    </source>
</evidence>
<dbReference type="InterPro" id="IPR011009">
    <property type="entry name" value="Kinase-like_dom_sf"/>
</dbReference>
<sequence>MFSRSLTSRILKDAQAQGILGEDRPEGPASGQGASAYWGDKLASLVASGDLPEGLLHSLAWDAIGREAGSWVDPLFKGPAPVGELQGLGDRYRDLVLLGEGATARVFKAMDSLLQRQVAIKVLKDPDGPTLDEARAQAQVEHPNVCRIYEVGKGFLVMQLVDGPTLAGVASGLGMEEKVRIVRDIALGVHAAHQKGLIHLDLKLNNVLVETGEDGSLHPTIGDFGMVRGQTPDGSGACPMGTPPYTSPEQLAREVSQLGRATDVYALGVILYVLLSGRIPFEARDFDGLLAAMAQAPPVPLRQRSPEVPPDLARIVHRCMEKRPGDRYATARELAEDLDRFLRAEPVRAMGTSRLYRLSKWVRRNRKVQWVGALGLVLLVGTVIPLTRHAAFISQQADWDHHFQRIVEDLRGELDRIHRLPFHAIDAEVDQARGALKVIEQTLAKGGASAQGPGLMALGQAHLLLGAEETEAAAYFQKAWDGGYRTEAARSWLALALVAQYQTRLQDQAMEGDRAALLRKREEAIRRYLVPARSLLRGRGSTDQARLAHLVDLAETSVQGNARMEDRVRMARAYRAQFPSDLDAMFEEAEALVDQADDLAYKAARDSAVWPPECSSHVEPLRQQALDLLLEIRRVAPSHPRVYAALAGAFWTQDTCPTERTAPPSRLLGQARYWLDLGMRVSATDPHLVEGQARFLGSTAVVHRLERGLDPSPILQELRTLIQASEHPPSRRNLRALTFALLSYGSYCEAYGQSGLEAGLLGWNTLRNHEPGDDYVAPMGCHAGSMLLETGGDPTEILEAVAANRQASGVFNGHYRVLADLLLASYAHQTGGDPREALARAEATFGSLPANAALWPDEDMMILLRKAECLDSPAAWEALENRLSREPASPDGSGANQRYLQLIDAELAAARRRLETGRDPGPWLERAKAQETFFLKQPEVPGFMLMSRATRLYLQGRTPSGGIAELLEGLRLSDQACRTLGPMSPGDVAGDTRRRSRLGEICREGKGRSLRLRGEILLALAQAEPSPAARARRAREAAEAFRQALRANRNLQRSLLPLLEQARALTSEGPLARP</sequence>
<keyword evidence="3" id="KW-0418">Kinase</keyword>
<dbReference type="CDD" id="cd14014">
    <property type="entry name" value="STKc_PknB_like"/>
    <property type="match status" value="1"/>
</dbReference>
<feature type="binding site" evidence="5">
    <location>
        <position position="121"/>
    </location>
    <ligand>
        <name>ATP</name>
        <dbReference type="ChEBI" id="CHEBI:30616"/>
    </ligand>
</feature>
<dbReference type="RefSeq" id="WP_316412824.1">
    <property type="nucleotide sequence ID" value="NZ_AP027080.1"/>
</dbReference>
<evidence type="ECO:0000313" key="7">
    <source>
        <dbReference type="EMBL" id="BDU74153.1"/>
    </source>
</evidence>
<name>A0AA48KD51_9BACT</name>
<dbReference type="InterPro" id="IPR000719">
    <property type="entry name" value="Prot_kinase_dom"/>
</dbReference>
<keyword evidence="1" id="KW-0808">Transferase</keyword>
<dbReference type="PROSITE" id="PS00108">
    <property type="entry name" value="PROTEIN_KINASE_ST"/>
    <property type="match status" value="1"/>
</dbReference>
<dbReference type="InterPro" id="IPR017441">
    <property type="entry name" value="Protein_kinase_ATP_BS"/>
</dbReference>
<dbReference type="Gene3D" id="1.10.510.10">
    <property type="entry name" value="Transferase(Phosphotransferase) domain 1"/>
    <property type="match status" value="1"/>
</dbReference>
<evidence type="ECO:0000259" key="6">
    <source>
        <dbReference type="PROSITE" id="PS50011"/>
    </source>
</evidence>
<proteinExistence type="predicted"/>
<dbReference type="InterPro" id="IPR008271">
    <property type="entry name" value="Ser/Thr_kinase_AS"/>
</dbReference>
<dbReference type="PANTHER" id="PTHR43289">
    <property type="entry name" value="MITOGEN-ACTIVATED PROTEIN KINASE KINASE KINASE 20-RELATED"/>
    <property type="match status" value="1"/>
</dbReference>
<evidence type="ECO:0000256" key="4">
    <source>
        <dbReference type="ARBA" id="ARBA00022840"/>
    </source>
</evidence>
<keyword evidence="2 5" id="KW-0547">Nucleotide-binding</keyword>
<dbReference type="Pfam" id="PF00069">
    <property type="entry name" value="Pkinase"/>
    <property type="match status" value="1"/>
</dbReference>
<dbReference type="SMART" id="SM00220">
    <property type="entry name" value="S_TKc"/>
    <property type="match status" value="1"/>
</dbReference>
<dbReference type="PANTHER" id="PTHR43289:SF34">
    <property type="entry name" value="SERINE_THREONINE-PROTEIN KINASE YBDM-RELATED"/>
    <property type="match status" value="1"/>
</dbReference>